<sequence>MGDLPSFSILRRALRRSIPLTDILPRLLVLLLALVCSRVSGAQPLEPERASLRLRYGLAQREGQQVDVGPGLTYAGLTPNDGALTLTGWMAGGVGTWLGGQVDLQREAFDLKDAQSVRVTGGSLARGSVGPRGRLFLGPVRLELGAGYGFAQLPLFGGFTSAPVLQRGVRHAALVSGRVLVALPAGFRLEARGEVPLTLSAHAAGGLKASSTGYVVGAALLYPVVRRERWTGTLMLEAQQARDTMTLEETGLRSEQRLRRMGLALELAWREDVRASRPVEGPRQGFVPLRVVDAETGAPLAGARVLVPSLRTPGTSEELVTDAQGQVRALLPSGTQSARVSVEGYEEVTENATVSDSEENAPVQVRLRKKVAPPTTGSLKVTVVQGKGGGVPLPGVRVTAGAAGLRTDMRGEALLEALEPGPVAVSVEAPGFRPAEEAAVVVVGQVSELRVVLSPVRSRPELATLLGQVRSARSGRPLVATVSIPQAKLRTRTDKAGGFTARVRGGTYRITLSAPGHVSQTKTVTVRDGEQAIFNVDLFPRGR</sequence>
<comment type="caution">
    <text evidence="1">The sequence shown here is derived from an EMBL/GenBank/DDBJ whole genome shotgun (WGS) entry which is preliminary data.</text>
</comment>
<dbReference type="SUPFAM" id="SSF49452">
    <property type="entry name" value="Starch-binding domain-like"/>
    <property type="match status" value="1"/>
</dbReference>
<evidence type="ECO:0008006" key="3">
    <source>
        <dbReference type="Google" id="ProtNLM"/>
    </source>
</evidence>
<dbReference type="SUPFAM" id="SSF49464">
    <property type="entry name" value="Carboxypeptidase regulatory domain-like"/>
    <property type="match status" value="2"/>
</dbReference>
<dbReference type="GO" id="GO:0030246">
    <property type="term" value="F:carbohydrate binding"/>
    <property type="evidence" value="ECO:0007669"/>
    <property type="project" value="InterPro"/>
</dbReference>
<proteinExistence type="predicted"/>
<reference evidence="2" key="1">
    <citation type="submission" date="2018-09" db="EMBL/GenBank/DDBJ databases">
        <authorList>
            <person name="Livingstone P.G."/>
            <person name="Whitworth D.E."/>
        </authorList>
    </citation>
    <scope>NUCLEOTIDE SEQUENCE [LARGE SCALE GENOMIC DNA]</scope>
    <source>
        <strain evidence="2">CA040B</strain>
    </source>
</reference>
<organism evidence="1 2">
    <name type="scientific">Corallococcus sicarius</name>
    <dbReference type="NCBI Taxonomy" id="2316726"/>
    <lineage>
        <taxon>Bacteria</taxon>
        <taxon>Pseudomonadati</taxon>
        <taxon>Myxococcota</taxon>
        <taxon>Myxococcia</taxon>
        <taxon>Myxococcales</taxon>
        <taxon>Cystobacterineae</taxon>
        <taxon>Myxococcaceae</taxon>
        <taxon>Corallococcus</taxon>
    </lineage>
</organism>
<name>A0A3A8MXT3_9BACT</name>
<dbReference type="EMBL" id="RAWG01000411">
    <property type="protein sequence ID" value="RKH32452.1"/>
    <property type="molecule type" value="Genomic_DNA"/>
</dbReference>
<dbReference type="OrthoDB" id="5482370at2"/>
<keyword evidence="2" id="KW-1185">Reference proteome</keyword>
<accession>A0A3A8MXT3</accession>
<dbReference type="Proteomes" id="UP000273405">
    <property type="component" value="Unassembled WGS sequence"/>
</dbReference>
<dbReference type="InterPro" id="IPR008969">
    <property type="entry name" value="CarboxyPept-like_regulatory"/>
</dbReference>
<gene>
    <name evidence="1" type="ORF">D7X12_37240</name>
</gene>
<dbReference type="Gene3D" id="2.60.40.1120">
    <property type="entry name" value="Carboxypeptidase-like, regulatory domain"/>
    <property type="match status" value="3"/>
</dbReference>
<evidence type="ECO:0000313" key="2">
    <source>
        <dbReference type="Proteomes" id="UP000273405"/>
    </source>
</evidence>
<protein>
    <recommendedName>
        <fullName evidence="3">Carboxypeptidase regulatory-like domain-containing protein</fullName>
    </recommendedName>
</protein>
<dbReference type="InterPro" id="IPR013784">
    <property type="entry name" value="Carb-bd-like_fold"/>
</dbReference>
<dbReference type="AlphaFoldDB" id="A0A3A8MXT3"/>
<evidence type="ECO:0000313" key="1">
    <source>
        <dbReference type="EMBL" id="RKH32452.1"/>
    </source>
</evidence>
<dbReference type="Pfam" id="PF13620">
    <property type="entry name" value="CarboxypepD_reg"/>
    <property type="match status" value="3"/>
</dbReference>